<evidence type="ECO:0008006" key="3">
    <source>
        <dbReference type="Google" id="ProtNLM"/>
    </source>
</evidence>
<keyword evidence="2" id="KW-1185">Reference proteome</keyword>
<dbReference type="Proteomes" id="UP000194127">
    <property type="component" value="Unassembled WGS sequence"/>
</dbReference>
<evidence type="ECO:0000313" key="2">
    <source>
        <dbReference type="Proteomes" id="UP000194127"/>
    </source>
</evidence>
<dbReference type="RefSeq" id="XP_024334305.1">
    <property type="nucleotide sequence ID" value="XM_024487084.1"/>
</dbReference>
<gene>
    <name evidence="1" type="ORF">POSPLADRAFT_1156608</name>
</gene>
<organism evidence="1 2">
    <name type="scientific">Postia placenta MAD-698-R-SB12</name>
    <dbReference type="NCBI Taxonomy" id="670580"/>
    <lineage>
        <taxon>Eukaryota</taxon>
        <taxon>Fungi</taxon>
        <taxon>Dikarya</taxon>
        <taxon>Basidiomycota</taxon>
        <taxon>Agaricomycotina</taxon>
        <taxon>Agaricomycetes</taxon>
        <taxon>Polyporales</taxon>
        <taxon>Adustoporiaceae</taxon>
        <taxon>Rhodonia</taxon>
    </lineage>
</organism>
<proteinExistence type="predicted"/>
<evidence type="ECO:0000313" key="1">
    <source>
        <dbReference type="EMBL" id="OSX57511.1"/>
    </source>
</evidence>
<reference evidence="1 2" key="1">
    <citation type="submission" date="2017-04" db="EMBL/GenBank/DDBJ databases">
        <title>Genome Sequence of the Model Brown-Rot Fungus Postia placenta SB12.</title>
        <authorList>
            <consortium name="DOE Joint Genome Institute"/>
            <person name="Gaskell J."/>
            <person name="Kersten P."/>
            <person name="Larrondo L.F."/>
            <person name="Canessa P."/>
            <person name="Martinez D."/>
            <person name="Hibbett D."/>
            <person name="Schmoll M."/>
            <person name="Kubicek C.P."/>
            <person name="Martinez A.T."/>
            <person name="Yadav J."/>
            <person name="Master E."/>
            <person name="Magnuson J.K."/>
            <person name="James T."/>
            <person name="Yaver D."/>
            <person name="Berka R."/>
            <person name="Labutti K."/>
            <person name="Lipzen A."/>
            <person name="Aerts A."/>
            <person name="Barry K."/>
            <person name="Henrissat B."/>
            <person name="Blanchette R."/>
            <person name="Grigoriev I."/>
            <person name="Cullen D."/>
        </authorList>
    </citation>
    <scope>NUCLEOTIDE SEQUENCE [LARGE SCALE GENOMIC DNA]</scope>
    <source>
        <strain evidence="1 2">MAD-698-R-SB12</strain>
    </source>
</reference>
<dbReference type="AlphaFoldDB" id="A0A1X6MM54"/>
<name>A0A1X6MM54_9APHY</name>
<protein>
    <recommendedName>
        <fullName evidence="3">Retrotransposon gag domain-containing protein</fullName>
    </recommendedName>
</protein>
<dbReference type="EMBL" id="KZ110608">
    <property type="protein sequence ID" value="OSX57511.1"/>
    <property type="molecule type" value="Genomic_DNA"/>
</dbReference>
<dbReference type="OrthoDB" id="3064660at2759"/>
<accession>A0A1X6MM54</accession>
<dbReference type="STRING" id="670580.A0A1X6MM54"/>
<dbReference type="GeneID" id="36332033"/>
<sequence>MSSPAAPDKETLKLLLPLHYDGKSVVECNRFISQLLIYWTINTALSTIELKVQVALSLLDGDARAWATPIFAQLVAVQVQIQGATTPFANEMAFLTAFKSRFGNLDDAAVAQVELTKLCADKSLREKCTAAEFSALFKGPADRSGYGDLELRDKYLSGIPSRVYHKIELEVFAMWQDTDKHTNEVEDAEGHVVVHPDHKELRPASMRPSEKATSQAVAMAAGSKGTDVSSAPIGQEVKTEVPRAAEAGLYTWGDKGRLCTLVCAQLVRAQHADAAPGADNDTSISGI</sequence>